<dbReference type="RefSeq" id="WP_090139585.1">
    <property type="nucleotide sequence ID" value="NZ_DAWDAH010000005.1"/>
</dbReference>
<sequence>MANKPGGKMLLIITTCMSVIAAFSLFNNGPQHLLAGTKTALYNGQNVVYDSQKAGGSQVAYKTYCTDSNCTFQYAGEGSDKKIAVINMDKESTVMSELAEIVDADLIDMPDDVSNINISQYNTLFVNPTSDDYRVSDDIKEFAGKANLDGKTIVVIYDVAQDIINGVSSADELMDNTVWLTGGKLSDNAGDEEIKNWVNGLGMELIADDEE</sequence>
<evidence type="ECO:0000313" key="2">
    <source>
        <dbReference type="EMBL" id="MEQ2379842.1"/>
    </source>
</evidence>
<dbReference type="Proteomes" id="UP001442364">
    <property type="component" value="Unassembled WGS sequence"/>
</dbReference>
<feature type="chain" id="PRO_5046160550" description="Secreted protein" evidence="1">
    <location>
        <begin position="22"/>
        <end position="211"/>
    </location>
</feature>
<keyword evidence="3" id="KW-1185">Reference proteome</keyword>
<reference evidence="2 3" key="1">
    <citation type="submission" date="2024-03" db="EMBL/GenBank/DDBJ databases">
        <title>Human intestinal bacterial collection.</title>
        <authorList>
            <person name="Pauvert C."/>
            <person name="Hitch T.C.A."/>
            <person name="Clavel T."/>
        </authorList>
    </citation>
    <scope>NUCLEOTIDE SEQUENCE [LARGE SCALE GENOMIC DNA]</scope>
    <source>
        <strain evidence="2 3">CLA-AA-H255</strain>
    </source>
</reference>
<accession>A0ABV1BVS3</accession>
<gene>
    <name evidence="2" type="ORF">WMO14_08105</name>
</gene>
<organism evidence="2 3">
    <name type="scientific">[Lactobacillus] rogosae</name>
    <dbReference type="NCBI Taxonomy" id="706562"/>
    <lineage>
        <taxon>Bacteria</taxon>
        <taxon>Bacillati</taxon>
        <taxon>Bacillota</taxon>
        <taxon>Clostridia</taxon>
        <taxon>Lachnospirales</taxon>
        <taxon>Lachnospiraceae</taxon>
        <taxon>Lachnospira</taxon>
    </lineage>
</organism>
<comment type="caution">
    <text evidence="2">The sequence shown here is derived from an EMBL/GenBank/DDBJ whole genome shotgun (WGS) entry which is preliminary data.</text>
</comment>
<evidence type="ECO:0000313" key="3">
    <source>
        <dbReference type="Proteomes" id="UP001442364"/>
    </source>
</evidence>
<evidence type="ECO:0008006" key="4">
    <source>
        <dbReference type="Google" id="ProtNLM"/>
    </source>
</evidence>
<evidence type="ECO:0000256" key="1">
    <source>
        <dbReference type="SAM" id="SignalP"/>
    </source>
</evidence>
<feature type="signal peptide" evidence="1">
    <location>
        <begin position="1"/>
        <end position="21"/>
    </location>
</feature>
<protein>
    <recommendedName>
        <fullName evidence="4">Secreted protein</fullName>
    </recommendedName>
</protein>
<keyword evidence="1" id="KW-0732">Signal</keyword>
<name>A0ABV1BVS3_9FIRM</name>
<dbReference type="EMBL" id="JBBMER010000005">
    <property type="protein sequence ID" value="MEQ2379842.1"/>
    <property type="molecule type" value="Genomic_DNA"/>
</dbReference>
<proteinExistence type="predicted"/>